<dbReference type="GO" id="GO:0042546">
    <property type="term" value="P:cell wall biogenesis"/>
    <property type="evidence" value="ECO:0007669"/>
    <property type="project" value="InterPro"/>
</dbReference>
<comment type="caution">
    <text evidence="13">The sequence shown here is derived from an EMBL/GenBank/DDBJ whole genome shotgun (WGS) entry which is preliminary data.</text>
</comment>
<protein>
    <recommendedName>
        <fullName evidence="17">Fucosyltransferase</fullName>
    </recommendedName>
</protein>
<comment type="similarity">
    <text evidence="1">Belongs to the glycosyltransferase 37 family.</text>
</comment>
<keyword evidence="6" id="KW-1133">Transmembrane helix</keyword>
<evidence type="ECO:0000313" key="12">
    <source>
        <dbReference type="EMBL" id="CAF3905128.1"/>
    </source>
</evidence>
<reference evidence="13" key="1">
    <citation type="submission" date="2021-02" db="EMBL/GenBank/DDBJ databases">
        <authorList>
            <person name="Nowell W R."/>
        </authorList>
    </citation>
    <scope>NUCLEOTIDE SEQUENCE</scope>
</reference>
<dbReference type="EMBL" id="CAJNOL010004472">
    <property type="protein sequence ID" value="CAF1589006.1"/>
    <property type="molecule type" value="Genomic_DNA"/>
</dbReference>
<dbReference type="EMBL" id="CAJOAX010004417">
    <property type="protein sequence ID" value="CAF3905128.1"/>
    <property type="molecule type" value="Genomic_DNA"/>
</dbReference>
<name>A0A819NBP1_9BILA</name>
<dbReference type="EMBL" id="CAJOBD010004423">
    <property type="protein sequence ID" value="CAF3993997.1"/>
    <property type="molecule type" value="Genomic_DNA"/>
</dbReference>
<organism evidence="13 15">
    <name type="scientific">Rotaria sordida</name>
    <dbReference type="NCBI Taxonomy" id="392033"/>
    <lineage>
        <taxon>Eukaryota</taxon>
        <taxon>Metazoa</taxon>
        <taxon>Spiralia</taxon>
        <taxon>Gnathifera</taxon>
        <taxon>Rotifera</taxon>
        <taxon>Eurotatoria</taxon>
        <taxon>Bdelloidea</taxon>
        <taxon>Philodinida</taxon>
        <taxon>Philodinidae</taxon>
        <taxon>Rotaria</taxon>
    </lineage>
</organism>
<keyword evidence="6" id="KW-0812">Transmembrane</keyword>
<sequence length="449" mass="52217">MKFIKIKSVKIKIFVIIIIIIYFLYIIHKKLFSSSLCSHLYNVDSFQTCALSNKICNITILLNSYIAYRTCIIEHSFTNADYVIFDGVNGLGNRILGLIAVTTYALVTSRVLLINWQPGDNHQASFKDLFLPLSLSDNVPIYDQYSLSRLANLIKNRWINEIESKMKNSRIPNDWAFYFDRDILCNDNIYNQSFGFYIINLITHHIKWIRTDQYFVPLFKRNKNLRQAFIRLFQNGQVFSELATKLLHPVPKVNSIIKDFQTKYNLENKILTIGVHMRSWSTNMINHIEPFQKCIEHVIKNINRSSRNETKIGLYIISNTRKRRQQLENHITKMYKNLEIFNSPEPPETANVIEQMQYTLAELLILSKMQHLIITSKSTFGMIAQGLARKGAWIVRQGASHEIQTIKSDLCEWESTSEPEYQMMGSLQINDTCSQYSTSLPSIGERTII</sequence>
<evidence type="ECO:0000256" key="5">
    <source>
        <dbReference type="ARBA" id="ARBA00023316"/>
    </source>
</evidence>
<evidence type="ECO:0000313" key="11">
    <source>
        <dbReference type="EMBL" id="CAF1589006.1"/>
    </source>
</evidence>
<dbReference type="GO" id="GO:0071555">
    <property type="term" value="P:cell wall organization"/>
    <property type="evidence" value="ECO:0007669"/>
    <property type="project" value="UniProtKB-KW"/>
</dbReference>
<dbReference type="Proteomes" id="UP000663823">
    <property type="component" value="Unassembled WGS sequence"/>
</dbReference>
<keyword evidence="5" id="KW-0961">Cell wall biogenesis/degradation</keyword>
<evidence type="ECO:0000313" key="7">
    <source>
        <dbReference type="EMBL" id="CAF0820757.1"/>
    </source>
</evidence>
<feature type="transmembrane region" description="Helical" evidence="6">
    <location>
        <begin position="12"/>
        <end position="28"/>
    </location>
</feature>
<dbReference type="Proteomes" id="UP000663882">
    <property type="component" value="Unassembled WGS sequence"/>
</dbReference>
<evidence type="ECO:0000313" key="8">
    <source>
        <dbReference type="EMBL" id="CAF1326338.1"/>
    </source>
</evidence>
<dbReference type="Gene3D" id="3.40.50.11340">
    <property type="match status" value="1"/>
</dbReference>
<evidence type="ECO:0000256" key="3">
    <source>
        <dbReference type="ARBA" id="ARBA00022679"/>
    </source>
</evidence>
<evidence type="ECO:0000256" key="2">
    <source>
        <dbReference type="ARBA" id="ARBA00022676"/>
    </source>
</evidence>
<dbReference type="PANTHER" id="PTHR31889:SF2">
    <property type="entry name" value="FUCOSYLTRANSFERASE 3"/>
    <property type="match status" value="1"/>
</dbReference>
<dbReference type="Proteomes" id="UP000663864">
    <property type="component" value="Unassembled WGS sequence"/>
</dbReference>
<evidence type="ECO:0000313" key="10">
    <source>
        <dbReference type="EMBL" id="CAF1486912.1"/>
    </source>
</evidence>
<dbReference type="Proteomes" id="UP000663889">
    <property type="component" value="Unassembled WGS sequence"/>
</dbReference>
<accession>A0A819NBP1</accession>
<dbReference type="EMBL" id="CAJNOH010003173">
    <property type="protein sequence ID" value="CAF1326338.1"/>
    <property type="molecule type" value="Genomic_DNA"/>
</dbReference>
<evidence type="ECO:0000313" key="9">
    <source>
        <dbReference type="EMBL" id="CAF1359600.1"/>
    </source>
</evidence>
<keyword evidence="16" id="KW-1185">Reference proteome</keyword>
<keyword evidence="6" id="KW-0472">Membrane</keyword>
<dbReference type="Proteomes" id="UP000663870">
    <property type="component" value="Unassembled WGS sequence"/>
</dbReference>
<keyword evidence="3" id="KW-0808">Transferase</keyword>
<dbReference type="PANTHER" id="PTHR31889">
    <property type="entry name" value="FUCOSYLTRANSFERASE 2-RELATED"/>
    <property type="match status" value="1"/>
</dbReference>
<dbReference type="Proteomes" id="UP000663874">
    <property type="component" value="Unassembled WGS sequence"/>
</dbReference>
<evidence type="ECO:0000313" key="13">
    <source>
        <dbReference type="EMBL" id="CAF3993997.1"/>
    </source>
</evidence>
<dbReference type="OrthoDB" id="428346at2759"/>
<dbReference type="Gene3D" id="3.40.50.11350">
    <property type="match status" value="1"/>
</dbReference>
<evidence type="ECO:0000256" key="4">
    <source>
        <dbReference type="ARBA" id="ARBA00023180"/>
    </source>
</evidence>
<evidence type="ECO:0000256" key="6">
    <source>
        <dbReference type="SAM" id="Phobius"/>
    </source>
</evidence>
<dbReference type="GO" id="GO:0005794">
    <property type="term" value="C:Golgi apparatus"/>
    <property type="evidence" value="ECO:0007669"/>
    <property type="project" value="TreeGrafter"/>
</dbReference>
<dbReference type="Proteomes" id="UP000663836">
    <property type="component" value="Unassembled WGS sequence"/>
</dbReference>
<evidence type="ECO:0000313" key="15">
    <source>
        <dbReference type="Proteomes" id="UP000663836"/>
    </source>
</evidence>
<dbReference type="GO" id="GO:0016020">
    <property type="term" value="C:membrane"/>
    <property type="evidence" value="ECO:0007669"/>
    <property type="project" value="InterPro"/>
</dbReference>
<evidence type="ECO:0000313" key="14">
    <source>
        <dbReference type="EMBL" id="CAF4170405.1"/>
    </source>
</evidence>
<dbReference type="GO" id="GO:0009969">
    <property type="term" value="P:xyloglucan biosynthetic process"/>
    <property type="evidence" value="ECO:0007669"/>
    <property type="project" value="TreeGrafter"/>
</dbReference>
<dbReference type="GO" id="GO:0008107">
    <property type="term" value="F:galactoside 2-alpha-L-fucosyltransferase activity"/>
    <property type="evidence" value="ECO:0007669"/>
    <property type="project" value="InterPro"/>
</dbReference>
<evidence type="ECO:0008006" key="17">
    <source>
        <dbReference type="Google" id="ProtNLM"/>
    </source>
</evidence>
<dbReference type="EMBL" id="CAJNOU010005728">
    <property type="protein sequence ID" value="CAF1486912.1"/>
    <property type="molecule type" value="Genomic_DNA"/>
</dbReference>
<evidence type="ECO:0000256" key="1">
    <source>
        <dbReference type="ARBA" id="ARBA00010481"/>
    </source>
</evidence>
<keyword evidence="4" id="KW-0325">Glycoprotein</keyword>
<evidence type="ECO:0000313" key="16">
    <source>
        <dbReference type="Proteomes" id="UP000663870"/>
    </source>
</evidence>
<dbReference type="EMBL" id="CAJOBE010013836">
    <property type="protein sequence ID" value="CAF4170405.1"/>
    <property type="molecule type" value="Genomic_DNA"/>
</dbReference>
<dbReference type="AlphaFoldDB" id="A0A819NBP1"/>
<dbReference type="EMBL" id="CAJNOO010003908">
    <property type="protein sequence ID" value="CAF1359600.1"/>
    <property type="molecule type" value="Genomic_DNA"/>
</dbReference>
<gene>
    <name evidence="14" type="ORF">FNK824_LOCUS34657</name>
    <name evidence="13" type="ORF">JBS370_LOCUS25888</name>
    <name evidence="11" type="ORF">JXQ802_LOCUS47030</name>
    <name evidence="12" type="ORF">OTI717_LOCUS23996</name>
    <name evidence="8" type="ORF">PYM288_LOCUS31181</name>
    <name evidence="9" type="ORF">RFH988_LOCUS32744</name>
    <name evidence="10" type="ORF">SEV965_LOCUS35378</name>
    <name evidence="7" type="ORF">ZHD862_LOCUS3373</name>
</gene>
<dbReference type="Proteomes" id="UP000663854">
    <property type="component" value="Unassembled WGS sequence"/>
</dbReference>
<dbReference type="InterPro" id="IPR004938">
    <property type="entry name" value="XG_FTase"/>
</dbReference>
<proteinExistence type="inferred from homology"/>
<dbReference type="Pfam" id="PF03254">
    <property type="entry name" value="XG_FTase"/>
    <property type="match status" value="1"/>
</dbReference>
<dbReference type="EMBL" id="CAJNOT010000072">
    <property type="protein sequence ID" value="CAF0820757.1"/>
    <property type="molecule type" value="Genomic_DNA"/>
</dbReference>
<keyword evidence="2" id="KW-0328">Glycosyltransferase</keyword>